<evidence type="ECO:0000313" key="3">
    <source>
        <dbReference type="Proteomes" id="UP000663193"/>
    </source>
</evidence>
<organism evidence="2 3">
    <name type="scientific">Phaeosphaeria nodorum (strain SN15 / ATCC MYA-4574 / FGSC 10173)</name>
    <name type="common">Glume blotch fungus</name>
    <name type="synonym">Parastagonospora nodorum</name>
    <dbReference type="NCBI Taxonomy" id="321614"/>
    <lineage>
        <taxon>Eukaryota</taxon>
        <taxon>Fungi</taxon>
        <taxon>Dikarya</taxon>
        <taxon>Ascomycota</taxon>
        <taxon>Pezizomycotina</taxon>
        <taxon>Dothideomycetes</taxon>
        <taxon>Pleosporomycetidae</taxon>
        <taxon>Pleosporales</taxon>
        <taxon>Pleosporineae</taxon>
        <taxon>Phaeosphaeriaceae</taxon>
        <taxon>Parastagonospora</taxon>
    </lineage>
</organism>
<feature type="region of interest" description="Disordered" evidence="1">
    <location>
        <begin position="82"/>
        <end position="128"/>
    </location>
</feature>
<reference evidence="3" key="1">
    <citation type="journal article" date="2021" name="BMC Genomics">
        <title>Chromosome-level genome assembly and manually-curated proteome of model necrotroph Parastagonospora nodorum Sn15 reveals a genome-wide trove of candidate effector homologs, and redundancy of virulence-related functions within an accessory chromosome.</title>
        <authorList>
            <person name="Bertazzoni S."/>
            <person name="Jones D.A.B."/>
            <person name="Phan H.T."/>
            <person name="Tan K.-C."/>
            <person name="Hane J.K."/>
        </authorList>
    </citation>
    <scope>NUCLEOTIDE SEQUENCE [LARGE SCALE GENOMIC DNA]</scope>
    <source>
        <strain evidence="3">SN15 / ATCC MYA-4574 / FGSC 10173)</strain>
    </source>
</reference>
<sequence length="525" mass="58466">MRYGSSSLRTSACSQPCLRRFHTRSQQRSSAYHRCHLPFSRFEPSSTTRITKHLLSSITLHTRPCHNMFGASEDRARQLAYRKRRDRVASESSSSTYRSLSSASRISQRSRVSSAPDQDADSIAVSGNHRSLRPSTILAGDTCVVAIPPSCEPNTTTEAQHLLTEQHRLQAEYLSQVLYDSLSSASSGLDSAATIVPMMGSHTHGPLGRLAKTRHIRTVTTPVASLVLRSSFAPTSQPPLTVPTASLLPKTECGEHLEAQTMVFLRGGGRDEEFSQLSQKQSAEIAALFLRHANIRAHDSRHLWQADALTGSAFGAAELQDLTKYHHPGREYGWTRDWVELLYSHPAWAIPISTGNCLRDFLLTLSSYTHNMFFALFGYGQPATHYVSSVANTRRDFYGKLDFHRQGLFDHLIGSSAQELLSVIRGGRDPQHFPLRPPLGGIMLYHLLEATERPFYPSPTVFRDTAKLETYLKHSSIPMTAMEPWRAPASKNPRSSSAPNFEQHSEYDGHLTSTIFPASVHNNLT</sequence>
<gene>
    <name evidence="2" type="ORF">JI435_309590</name>
</gene>
<dbReference type="Proteomes" id="UP000663193">
    <property type="component" value="Chromosome 15"/>
</dbReference>
<evidence type="ECO:0000256" key="1">
    <source>
        <dbReference type="SAM" id="MobiDB-lite"/>
    </source>
</evidence>
<name>A0A7U2FIP8_PHANO</name>
<feature type="compositionally biased region" description="Low complexity" evidence="1">
    <location>
        <begin position="90"/>
        <end position="114"/>
    </location>
</feature>
<evidence type="ECO:0000313" key="2">
    <source>
        <dbReference type="EMBL" id="QRD03641.1"/>
    </source>
</evidence>
<accession>A0A7U2FIP8</accession>
<dbReference type="AlphaFoldDB" id="A0A7U2FIP8"/>
<proteinExistence type="predicted"/>
<dbReference type="EMBL" id="CP069037">
    <property type="protein sequence ID" value="QRD03641.1"/>
    <property type="molecule type" value="Genomic_DNA"/>
</dbReference>
<protein>
    <submittedName>
        <fullName evidence="2">Uncharacterized protein</fullName>
    </submittedName>
</protein>
<dbReference type="VEuPathDB" id="FungiDB:JI435_309590"/>
<keyword evidence="3" id="KW-1185">Reference proteome</keyword>